<dbReference type="InterPro" id="IPR016047">
    <property type="entry name" value="M23ase_b-sheet_dom"/>
</dbReference>
<feature type="domain" description="LysM" evidence="2">
    <location>
        <begin position="198"/>
        <end position="242"/>
    </location>
</feature>
<keyword evidence="1" id="KW-0472">Membrane</keyword>
<keyword evidence="1" id="KW-1133">Transmembrane helix</keyword>
<evidence type="ECO:0000313" key="4">
    <source>
        <dbReference type="Proteomes" id="UP000177360"/>
    </source>
</evidence>
<dbReference type="PANTHER" id="PTHR21666:SF270">
    <property type="entry name" value="MUREIN HYDROLASE ACTIVATOR ENVC"/>
    <property type="match status" value="1"/>
</dbReference>
<feature type="domain" description="LysM" evidence="2">
    <location>
        <begin position="148"/>
        <end position="192"/>
    </location>
</feature>
<evidence type="ECO:0000259" key="2">
    <source>
        <dbReference type="PROSITE" id="PS51782"/>
    </source>
</evidence>
<dbReference type="PANTHER" id="PTHR21666">
    <property type="entry name" value="PEPTIDASE-RELATED"/>
    <property type="match status" value="1"/>
</dbReference>
<dbReference type="GO" id="GO:0004222">
    <property type="term" value="F:metalloendopeptidase activity"/>
    <property type="evidence" value="ECO:0007669"/>
    <property type="project" value="TreeGrafter"/>
</dbReference>
<feature type="transmembrane region" description="Helical" evidence="1">
    <location>
        <begin position="51"/>
        <end position="70"/>
    </location>
</feature>
<evidence type="ECO:0000313" key="3">
    <source>
        <dbReference type="EMBL" id="OGZ20070.1"/>
    </source>
</evidence>
<name>A0A1G2E3Z4_9BACT</name>
<dbReference type="Pfam" id="PF01551">
    <property type="entry name" value="Peptidase_M23"/>
    <property type="match status" value="1"/>
</dbReference>
<gene>
    <name evidence="3" type="ORF">A2626_01715</name>
</gene>
<evidence type="ECO:0000256" key="1">
    <source>
        <dbReference type="SAM" id="Phobius"/>
    </source>
</evidence>
<dbReference type="Pfam" id="PF01476">
    <property type="entry name" value="LysM"/>
    <property type="match status" value="2"/>
</dbReference>
<reference evidence="3 4" key="1">
    <citation type="journal article" date="2016" name="Nat. Commun.">
        <title>Thousands of microbial genomes shed light on interconnected biogeochemical processes in an aquifer system.</title>
        <authorList>
            <person name="Anantharaman K."/>
            <person name="Brown C.T."/>
            <person name="Hug L.A."/>
            <person name="Sharon I."/>
            <person name="Castelle C.J."/>
            <person name="Probst A.J."/>
            <person name="Thomas B.C."/>
            <person name="Singh A."/>
            <person name="Wilkins M.J."/>
            <person name="Karaoz U."/>
            <person name="Brodie E.L."/>
            <person name="Williams K.H."/>
            <person name="Hubbard S.S."/>
            <person name="Banfield J.F."/>
        </authorList>
    </citation>
    <scope>NUCLEOTIDE SEQUENCE [LARGE SCALE GENOMIC DNA]</scope>
</reference>
<proteinExistence type="predicted"/>
<accession>A0A1G2E3Z4</accession>
<dbReference type="InterPro" id="IPR050570">
    <property type="entry name" value="Cell_wall_metabolism_enzyme"/>
</dbReference>
<comment type="caution">
    <text evidence="3">The sequence shown here is derived from an EMBL/GenBank/DDBJ whole genome shotgun (WGS) entry which is preliminary data.</text>
</comment>
<protein>
    <recommendedName>
        <fullName evidence="2">LysM domain-containing protein</fullName>
    </recommendedName>
</protein>
<dbReference type="PROSITE" id="PS51782">
    <property type="entry name" value="LYSM"/>
    <property type="match status" value="2"/>
</dbReference>
<dbReference type="SMART" id="SM00257">
    <property type="entry name" value="LysM"/>
    <property type="match status" value="2"/>
</dbReference>
<dbReference type="SUPFAM" id="SSF51261">
    <property type="entry name" value="Duplicated hybrid motif"/>
    <property type="match status" value="1"/>
</dbReference>
<dbReference type="Proteomes" id="UP000177360">
    <property type="component" value="Unassembled WGS sequence"/>
</dbReference>
<organism evidence="3 4">
    <name type="scientific">Candidatus Nealsonbacteria bacterium RIFCSPHIGHO2_01_FULL_38_55</name>
    <dbReference type="NCBI Taxonomy" id="1801664"/>
    <lineage>
        <taxon>Bacteria</taxon>
        <taxon>Candidatus Nealsoniibacteriota</taxon>
    </lineage>
</organism>
<dbReference type="EMBL" id="MHLZ01000014">
    <property type="protein sequence ID" value="OGZ20070.1"/>
    <property type="molecule type" value="Genomic_DNA"/>
</dbReference>
<keyword evidence="1" id="KW-0812">Transmembrane</keyword>
<dbReference type="CDD" id="cd12797">
    <property type="entry name" value="M23_peptidase"/>
    <property type="match status" value="1"/>
</dbReference>
<dbReference type="Gene3D" id="2.70.70.10">
    <property type="entry name" value="Glucose Permease (Domain IIA)"/>
    <property type="match status" value="1"/>
</dbReference>
<dbReference type="InterPro" id="IPR018392">
    <property type="entry name" value="LysM"/>
</dbReference>
<dbReference type="InterPro" id="IPR036779">
    <property type="entry name" value="LysM_dom_sf"/>
</dbReference>
<dbReference type="InterPro" id="IPR011055">
    <property type="entry name" value="Dup_hybrid_motif"/>
</dbReference>
<dbReference type="Gene3D" id="3.10.350.10">
    <property type="entry name" value="LysM domain"/>
    <property type="match status" value="2"/>
</dbReference>
<dbReference type="CDD" id="cd00118">
    <property type="entry name" value="LysM"/>
    <property type="match status" value="2"/>
</dbReference>
<dbReference type="AlphaFoldDB" id="A0A1G2E3Z4"/>
<sequence>MLKFLADRFTAIKTKIISWQLKSGDKKEQSYGKKFIFKPARRSFSIGESPIFYAGAFLIFAVIVGLFSSGSAGKLSAENLTADLGSKYISQDLFAESVKNFIRESPEMVLVQSNSAVAITPPMTVNAQILGDLLGNSEVNGQERKEAIEYIVGEGDTFSSIAEKFSISVDTILWANNLTKGSIVKQDQRLIILPVSGALYMVQKGDTLSDIAETYKGKTEEIVAFNGMSNEGDIFIGDLLIIPNGKMPAKAVQPVLAPLADSYFMVPCEGKITQTLHTYNAVDIGNSCGKPIIATAGGIIQRTGLIAIGGKRITILHPNGVVTYYGHLSSILVQPGQTVSAGDIIGYIGKTGNATGCHLHFEVRGAKNFLSKYPLGAYLTWQNK</sequence>